<dbReference type="InterPro" id="IPR018163">
    <property type="entry name" value="Thr/Ala-tRNA-synth_IIc_edit"/>
</dbReference>
<dbReference type="GO" id="GO:0004813">
    <property type="term" value="F:alanine-tRNA ligase activity"/>
    <property type="evidence" value="ECO:0007669"/>
    <property type="project" value="InterPro"/>
</dbReference>
<dbReference type="Gene3D" id="3.30.980.10">
    <property type="entry name" value="Threonyl-trna Synthetase, Chain A, domain 2"/>
    <property type="match status" value="1"/>
</dbReference>
<evidence type="ECO:0000256" key="1">
    <source>
        <dbReference type="ARBA" id="ARBA00001947"/>
    </source>
</evidence>
<dbReference type="GO" id="GO:0005524">
    <property type="term" value="F:ATP binding"/>
    <property type="evidence" value="ECO:0007669"/>
    <property type="project" value="InterPro"/>
</dbReference>
<dbReference type="InterPro" id="IPR018165">
    <property type="entry name" value="Ala-tRNA-synth_IIc_core"/>
</dbReference>
<keyword evidence="3" id="KW-0479">Metal-binding</keyword>
<evidence type="ECO:0000256" key="4">
    <source>
        <dbReference type="ARBA" id="ARBA00022833"/>
    </source>
</evidence>
<evidence type="ECO:0000256" key="3">
    <source>
        <dbReference type="ARBA" id="ARBA00022723"/>
    </source>
</evidence>
<dbReference type="GO" id="GO:0005737">
    <property type="term" value="C:cytoplasm"/>
    <property type="evidence" value="ECO:0007669"/>
    <property type="project" value="UniProtKB-SubCell"/>
</dbReference>
<protein>
    <recommendedName>
        <fullName evidence="5">Alanyl-transfer RNA synthetases family profile domain-containing protein</fullName>
    </recommendedName>
</protein>
<evidence type="ECO:0000313" key="6">
    <source>
        <dbReference type="EMBL" id="KKM05553.1"/>
    </source>
</evidence>
<comment type="caution">
    <text evidence="6">The sequence shown here is derived from an EMBL/GenBank/DDBJ whole genome shotgun (WGS) entry which is preliminary data.</text>
</comment>
<dbReference type="PROSITE" id="PS50860">
    <property type="entry name" value="AA_TRNA_LIGASE_II_ALA"/>
    <property type="match status" value="1"/>
</dbReference>
<dbReference type="Gene3D" id="2.40.30.130">
    <property type="match status" value="1"/>
</dbReference>
<dbReference type="Pfam" id="PF01411">
    <property type="entry name" value="tRNA-synt_2c"/>
    <property type="match status" value="1"/>
</dbReference>
<dbReference type="InterPro" id="IPR009000">
    <property type="entry name" value="Transl_B-barrel_sf"/>
</dbReference>
<reference evidence="6" key="1">
    <citation type="journal article" date="2015" name="Nature">
        <title>Complex archaea that bridge the gap between prokaryotes and eukaryotes.</title>
        <authorList>
            <person name="Spang A."/>
            <person name="Saw J.H."/>
            <person name="Jorgensen S.L."/>
            <person name="Zaremba-Niedzwiedzka K."/>
            <person name="Martijn J."/>
            <person name="Lind A.E."/>
            <person name="van Eijk R."/>
            <person name="Schleper C."/>
            <person name="Guy L."/>
            <person name="Ettema T.J."/>
        </authorList>
    </citation>
    <scope>NUCLEOTIDE SEQUENCE</scope>
</reference>
<dbReference type="EMBL" id="LAZR01016193">
    <property type="protein sequence ID" value="KKM05553.1"/>
    <property type="molecule type" value="Genomic_DNA"/>
</dbReference>
<sequence length="249" mass="28668">KDNILSLYTFFLFMVRALYMDDAYIRSWNAKVTSIKDGKYVVLDNTAFYPKGGGQNWDTGIITKKNKKFNVVYVGKFSGVISHEVDKPGLKEGDDVSCEIDWERRYTYMRYHTACHLISNILYNRANAKITGNQIEMDKSRMDFSMQDYSPEKLRAFVEETNKIIEQDLPISIEYMSRKEVLGKPELARLAIGLPESIKELRIVKIGDVDTQVDGGTHVNSLNEVGKIEITKTVNKGKNNRRMYFVLKH</sequence>
<dbReference type="SMART" id="SM00863">
    <property type="entry name" value="tRNA_SAD"/>
    <property type="match status" value="1"/>
</dbReference>
<evidence type="ECO:0000256" key="2">
    <source>
        <dbReference type="ARBA" id="ARBA00004496"/>
    </source>
</evidence>
<dbReference type="Pfam" id="PF07973">
    <property type="entry name" value="tRNA_SAD"/>
    <property type="match status" value="1"/>
</dbReference>
<keyword evidence="4" id="KW-0862">Zinc</keyword>
<dbReference type="GO" id="GO:0003676">
    <property type="term" value="F:nucleic acid binding"/>
    <property type="evidence" value="ECO:0007669"/>
    <property type="project" value="InterPro"/>
</dbReference>
<name>A0A0F9K2S7_9ZZZZ</name>
<dbReference type="PANTHER" id="PTHR43462:SF1">
    <property type="entry name" value="ALANYL-TRNA EDITING PROTEIN AARSD1"/>
    <property type="match status" value="1"/>
</dbReference>
<feature type="domain" description="Alanyl-transfer RNA synthetases family profile" evidence="5">
    <location>
        <begin position="9"/>
        <end position="249"/>
    </location>
</feature>
<dbReference type="GO" id="GO:0046872">
    <property type="term" value="F:metal ion binding"/>
    <property type="evidence" value="ECO:0007669"/>
    <property type="project" value="UniProtKB-KW"/>
</dbReference>
<gene>
    <name evidence="6" type="ORF">LCGC14_1752900</name>
</gene>
<dbReference type="SUPFAM" id="SSF55186">
    <property type="entry name" value="ThrRS/AlaRS common domain"/>
    <property type="match status" value="1"/>
</dbReference>
<dbReference type="GO" id="GO:0006419">
    <property type="term" value="P:alanyl-tRNA aminoacylation"/>
    <property type="evidence" value="ECO:0007669"/>
    <property type="project" value="InterPro"/>
</dbReference>
<dbReference type="PANTHER" id="PTHR43462">
    <property type="entry name" value="ALANYL-TRNA EDITING PROTEIN"/>
    <property type="match status" value="1"/>
</dbReference>
<organism evidence="6">
    <name type="scientific">marine sediment metagenome</name>
    <dbReference type="NCBI Taxonomy" id="412755"/>
    <lineage>
        <taxon>unclassified sequences</taxon>
        <taxon>metagenomes</taxon>
        <taxon>ecological metagenomes</taxon>
    </lineage>
</organism>
<dbReference type="InterPro" id="IPR051335">
    <property type="entry name" value="Alanyl-tRNA_Editing_Enzymes"/>
</dbReference>
<dbReference type="InterPro" id="IPR012947">
    <property type="entry name" value="tRNA_SAD"/>
</dbReference>
<dbReference type="GO" id="GO:0002161">
    <property type="term" value="F:aminoacyl-tRNA deacylase activity"/>
    <property type="evidence" value="ECO:0007669"/>
    <property type="project" value="UniProtKB-ARBA"/>
</dbReference>
<dbReference type="AlphaFoldDB" id="A0A0F9K2S7"/>
<comment type="cofactor">
    <cofactor evidence="1">
        <name>Zn(2+)</name>
        <dbReference type="ChEBI" id="CHEBI:29105"/>
    </cofactor>
</comment>
<accession>A0A0F9K2S7</accession>
<comment type="subcellular location">
    <subcellularLocation>
        <location evidence="2">Cytoplasm</location>
    </subcellularLocation>
</comment>
<feature type="non-terminal residue" evidence="6">
    <location>
        <position position="1"/>
    </location>
</feature>
<dbReference type="InterPro" id="IPR018164">
    <property type="entry name" value="Ala-tRNA-synth_IIc_N"/>
</dbReference>
<proteinExistence type="predicted"/>
<evidence type="ECO:0000259" key="5">
    <source>
        <dbReference type="PROSITE" id="PS50860"/>
    </source>
</evidence>
<dbReference type="SUPFAM" id="SSF50447">
    <property type="entry name" value="Translation proteins"/>
    <property type="match status" value="1"/>
</dbReference>